<dbReference type="SUPFAM" id="SSF54768">
    <property type="entry name" value="dsRNA-binding domain-like"/>
    <property type="match status" value="1"/>
</dbReference>
<dbReference type="InterPro" id="IPR004585">
    <property type="entry name" value="DNA_recomb/repair_Rad52"/>
</dbReference>
<keyword evidence="7" id="KW-1185">Reference proteome</keyword>
<evidence type="ECO:0000256" key="4">
    <source>
        <dbReference type="ARBA" id="ARBA00023204"/>
    </source>
</evidence>
<comment type="similarity">
    <text evidence="1">Belongs to the RAD52 family.</text>
</comment>
<feature type="compositionally biased region" description="Polar residues" evidence="5">
    <location>
        <begin position="304"/>
        <end position="320"/>
    </location>
</feature>
<dbReference type="NCBIfam" id="TIGR00607">
    <property type="entry name" value="rad52"/>
    <property type="match status" value="1"/>
</dbReference>
<dbReference type="InterPro" id="IPR041247">
    <property type="entry name" value="Rad52_fam"/>
</dbReference>
<feature type="compositionally biased region" description="Low complexity" evidence="5">
    <location>
        <begin position="426"/>
        <end position="455"/>
    </location>
</feature>
<evidence type="ECO:0000256" key="2">
    <source>
        <dbReference type="ARBA" id="ARBA00022763"/>
    </source>
</evidence>
<gene>
    <name evidence="6" type="primary">RAD52</name>
    <name evidence="6" type="ORF">HDU87_006377</name>
</gene>
<dbReference type="GO" id="GO:0045002">
    <property type="term" value="P:double-strand break repair via single-strand annealing"/>
    <property type="evidence" value="ECO:0007669"/>
    <property type="project" value="InterPro"/>
</dbReference>
<dbReference type="PANTHER" id="PTHR12132:SF1">
    <property type="entry name" value="DNA REPAIR PROTEIN RAD52 HOMOLOG"/>
    <property type="match status" value="1"/>
</dbReference>
<dbReference type="EMBL" id="JADGJQ010000054">
    <property type="protein sequence ID" value="KAJ3175295.1"/>
    <property type="molecule type" value="Genomic_DNA"/>
</dbReference>
<feature type="compositionally biased region" description="Pro residues" evidence="5">
    <location>
        <begin position="272"/>
        <end position="287"/>
    </location>
</feature>
<proteinExistence type="inferred from homology"/>
<keyword evidence="3" id="KW-0233">DNA recombination</keyword>
<feature type="compositionally biased region" description="Polar residues" evidence="5">
    <location>
        <begin position="330"/>
        <end position="361"/>
    </location>
</feature>
<protein>
    <submittedName>
        <fullName evidence="6">DNA repair protein rad52</fullName>
    </submittedName>
</protein>
<feature type="region of interest" description="Disordered" evidence="5">
    <location>
        <begin position="426"/>
        <end position="564"/>
    </location>
</feature>
<feature type="compositionally biased region" description="Gly residues" evidence="5">
    <location>
        <begin position="546"/>
        <end position="563"/>
    </location>
</feature>
<dbReference type="GO" id="GO:0003697">
    <property type="term" value="F:single-stranded DNA binding"/>
    <property type="evidence" value="ECO:0007669"/>
    <property type="project" value="UniProtKB-ARBA"/>
</dbReference>
<comment type="caution">
    <text evidence="6">The sequence shown here is derived from an EMBL/GenBank/DDBJ whole genome shotgun (WGS) entry which is preliminary data.</text>
</comment>
<organism evidence="6 7">
    <name type="scientific">Geranomyces variabilis</name>
    <dbReference type="NCBI Taxonomy" id="109894"/>
    <lineage>
        <taxon>Eukaryota</taxon>
        <taxon>Fungi</taxon>
        <taxon>Fungi incertae sedis</taxon>
        <taxon>Chytridiomycota</taxon>
        <taxon>Chytridiomycota incertae sedis</taxon>
        <taxon>Chytridiomycetes</taxon>
        <taxon>Spizellomycetales</taxon>
        <taxon>Powellomycetaceae</taxon>
        <taxon>Geranomyces</taxon>
    </lineage>
</organism>
<reference evidence="6" key="1">
    <citation type="submission" date="2020-05" db="EMBL/GenBank/DDBJ databases">
        <title>Phylogenomic resolution of chytrid fungi.</title>
        <authorList>
            <person name="Stajich J.E."/>
            <person name="Amses K."/>
            <person name="Simmons R."/>
            <person name="Seto K."/>
            <person name="Myers J."/>
            <person name="Bonds A."/>
            <person name="Quandt C.A."/>
            <person name="Barry K."/>
            <person name="Liu P."/>
            <person name="Grigoriev I."/>
            <person name="Longcore J.E."/>
            <person name="James T.Y."/>
        </authorList>
    </citation>
    <scope>NUCLEOTIDE SEQUENCE</scope>
    <source>
        <strain evidence="6">JEL0379</strain>
    </source>
</reference>
<dbReference type="InterPro" id="IPR007232">
    <property type="entry name" value="Rad52_Rad59_Rad22"/>
</dbReference>
<evidence type="ECO:0000313" key="7">
    <source>
        <dbReference type="Proteomes" id="UP001212152"/>
    </source>
</evidence>
<accession>A0AAD5TFP6</accession>
<dbReference type="Pfam" id="PF04098">
    <property type="entry name" value="Rad52_Rad22"/>
    <property type="match status" value="1"/>
</dbReference>
<name>A0AAD5TFP6_9FUNG</name>
<evidence type="ECO:0000256" key="1">
    <source>
        <dbReference type="ARBA" id="ARBA00006638"/>
    </source>
</evidence>
<sequence>MNPRRHTEPPALPSAFGSVPFTEEETYLIATQLKQQLGPEFVSTRQGPGGAGKLSYIEGWKVTNIANDIFGFNGWANKVVDITVDFVDVENGKVSTGISSIVRVTLKDGSYHEDVGYGSIDNARTKSAAFEKAKKESITDATKRALKHFGNSMGACLYNKDYCKKIARIPTKPKDFHIDSLYRHEDFRTAPLPQVPNRLAGVNNLPAAAPPAHQMNAPVTKPRNAVQVPANANASTMGPEAAGFGDDDDELMFASEFDVDEKFLQMPMHQVPTPPQNMHPSKTPPGPANERPSGGVNAGIAPPTDQSPTVAVTKQGNTAAAFQPGAGGSRVNNLRTPTSMPGGQNKQPQTNMQSSTNNAIRPQQQMPAPTTNQQAQPPRAFAVPAQPQTGAPQMSNIQQWPPQGQNGCAPHLANMQQRIPQNVNNNQQQNQLQNQQQKQQQQRQQQQQQHQQRTQVANAAHAPQPLVGQRSAPGALIGRPQAPVPPAGRHLRHQGQLQEGTPQPMKLGTKRPSEGVEQPVGNGGSPNLIGNAMPANPIRPPDGSNVQGGGGGGGGGFTSGGGQAAVTGYQYANRVTKRPRAEIPGFS</sequence>
<dbReference type="InterPro" id="IPR042525">
    <property type="entry name" value="Rad52_Rad59_Rad22_sf"/>
</dbReference>
<feature type="compositionally biased region" description="Low complexity" evidence="5">
    <location>
        <begin position="362"/>
        <end position="378"/>
    </location>
</feature>
<dbReference type="GO" id="GO:0006312">
    <property type="term" value="P:mitotic recombination"/>
    <property type="evidence" value="ECO:0007669"/>
    <property type="project" value="TreeGrafter"/>
</dbReference>
<dbReference type="GO" id="GO:0005634">
    <property type="term" value="C:nucleus"/>
    <property type="evidence" value="ECO:0007669"/>
    <property type="project" value="InterPro"/>
</dbReference>
<dbReference type="Proteomes" id="UP001212152">
    <property type="component" value="Unassembled WGS sequence"/>
</dbReference>
<dbReference type="AlphaFoldDB" id="A0AAD5TFP6"/>
<evidence type="ECO:0000256" key="3">
    <source>
        <dbReference type="ARBA" id="ARBA00023172"/>
    </source>
</evidence>
<dbReference type="Gene3D" id="3.30.390.80">
    <property type="entry name" value="DNA repair protein Rad52/59/22"/>
    <property type="match status" value="1"/>
</dbReference>
<keyword evidence="4" id="KW-0234">DNA repair</keyword>
<dbReference type="PANTHER" id="PTHR12132">
    <property type="entry name" value="DNA REPAIR AND RECOMBINATION PROTEIN RAD52, RAD59"/>
    <property type="match status" value="1"/>
</dbReference>
<evidence type="ECO:0000256" key="5">
    <source>
        <dbReference type="SAM" id="MobiDB-lite"/>
    </source>
</evidence>
<feature type="region of interest" description="Disordered" evidence="5">
    <location>
        <begin position="270"/>
        <end position="410"/>
    </location>
</feature>
<evidence type="ECO:0000313" key="6">
    <source>
        <dbReference type="EMBL" id="KAJ3175295.1"/>
    </source>
</evidence>
<dbReference type="GO" id="GO:0000730">
    <property type="term" value="P:DNA recombinase assembly"/>
    <property type="evidence" value="ECO:0007669"/>
    <property type="project" value="InterPro"/>
</dbReference>
<feature type="compositionally biased region" description="Polar residues" evidence="5">
    <location>
        <begin position="386"/>
        <end position="406"/>
    </location>
</feature>
<dbReference type="FunFam" id="3.30.390.80:FF:000001">
    <property type="entry name" value="DNA repair protein RAD52 homolog"/>
    <property type="match status" value="1"/>
</dbReference>
<keyword evidence="2" id="KW-0227">DNA damage</keyword>